<evidence type="ECO:0000313" key="5">
    <source>
        <dbReference type="EMBL" id="KAG0563792.1"/>
    </source>
</evidence>
<keyword evidence="1" id="KW-0732">Signal</keyword>
<dbReference type="Pfam" id="PF04043">
    <property type="entry name" value="PMEI"/>
    <property type="match status" value="1"/>
</dbReference>
<dbReference type="SMART" id="SM00856">
    <property type="entry name" value="PMEI"/>
    <property type="match status" value="1"/>
</dbReference>
<evidence type="ECO:0000256" key="1">
    <source>
        <dbReference type="ARBA" id="ARBA00022729"/>
    </source>
</evidence>
<dbReference type="Gene3D" id="1.20.140.40">
    <property type="entry name" value="Invertase/pectin methylesterase inhibitor family protein"/>
    <property type="match status" value="1"/>
</dbReference>
<evidence type="ECO:0000256" key="3">
    <source>
        <dbReference type="SAM" id="Phobius"/>
    </source>
</evidence>
<keyword evidence="3" id="KW-1133">Transmembrane helix</keyword>
<dbReference type="AlphaFoldDB" id="A0A8T0H3Y1"/>
<evidence type="ECO:0000313" key="6">
    <source>
        <dbReference type="Proteomes" id="UP000822688"/>
    </source>
</evidence>
<dbReference type="CDD" id="cd15798">
    <property type="entry name" value="PMEI-like_3"/>
    <property type="match status" value="1"/>
</dbReference>
<protein>
    <recommendedName>
        <fullName evidence="4">Pectinesterase inhibitor domain-containing protein</fullName>
    </recommendedName>
</protein>
<organism evidence="5 6">
    <name type="scientific">Ceratodon purpureus</name>
    <name type="common">Fire moss</name>
    <name type="synonym">Dicranum purpureum</name>
    <dbReference type="NCBI Taxonomy" id="3225"/>
    <lineage>
        <taxon>Eukaryota</taxon>
        <taxon>Viridiplantae</taxon>
        <taxon>Streptophyta</taxon>
        <taxon>Embryophyta</taxon>
        <taxon>Bryophyta</taxon>
        <taxon>Bryophytina</taxon>
        <taxon>Bryopsida</taxon>
        <taxon>Dicranidae</taxon>
        <taxon>Pseudoditrichales</taxon>
        <taxon>Ditrichaceae</taxon>
        <taxon>Ceratodon</taxon>
    </lineage>
</organism>
<evidence type="ECO:0000259" key="4">
    <source>
        <dbReference type="SMART" id="SM00856"/>
    </source>
</evidence>
<comment type="caution">
    <text evidence="5">The sequence shown here is derived from an EMBL/GenBank/DDBJ whole genome shotgun (WGS) entry which is preliminary data.</text>
</comment>
<feature type="domain" description="Pectinesterase inhibitor" evidence="4">
    <location>
        <begin position="154"/>
        <end position="306"/>
    </location>
</feature>
<dbReference type="InterPro" id="IPR006501">
    <property type="entry name" value="Pectinesterase_inhib_dom"/>
</dbReference>
<dbReference type="SUPFAM" id="SSF101148">
    <property type="entry name" value="Plant invertase/pectin methylesterase inhibitor"/>
    <property type="match status" value="1"/>
</dbReference>
<feature type="transmembrane region" description="Helical" evidence="3">
    <location>
        <begin position="43"/>
        <end position="65"/>
    </location>
</feature>
<dbReference type="PANTHER" id="PTHR31080">
    <property type="entry name" value="PECTINESTERASE INHIBITOR-LIKE"/>
    <property type="match status" value="1"/>
</dbReference>
<dbReference type="NCBIfam" id="TIGR01614">
    <property type="entry name" value="PME_inhib"/>
    <property type="match status" value="1"/>
</dbReference>
<name>A0A8T0H3Y1_CERPU</name>
<sequence>MMRLDDSREAGLLNRSTEYSSLEMQMSEFDVPMSRRPKGRARCYGVSACIVIIAVVAIVSVAVAGGKSSGSGDDSTEAEMRKQHANYAPAPSPEESSFPGGGWASSPPAPPLSGSTEPIASPLSPLEASPSMEAPPSLESPIPAFAPGPYSSGYHLMRYETICTKTIDPAVCLKLFASNLNSNKVDLQQWTIMTMEASQKALNESYNLAMGLTDKNPDNVALKQCIDVFGMAMEEVESSMFIVADIDVHNPGPAASDVAVSLTAAATDHDTCQEGIDEVGPFDGSDTITGDRAQHVDTLLSIALTFVDNLAIGDSNHHRRLLNIESSQRLVRLFPGKRLL</sequence>
<dbReference type="InterPro" id="IPR051955">
    <property type="entry name" value="PME_Inhibitor"/>
</dbReference>
<dbReference type="PANTHER" id="PTHR31080:SF296">
    <property type="entry name" value="OS05G0360900 PROTEIN"/>
    <property type="match status" value="1"/>
</dbReference>
<keyword evidence="3" id="KW-0812">Transmembrane</keyword>
<keyword evidence="3" id="KW-0472">Membrane</keyword>
<proteinExistence type="predicted"/>
<dbReference type="Proteomes" id="UP000822688">
    <property type="component" value="Chromosome 8"/>
</dbReference>
<accession>A0A8T0H3Y1</accession>
<evidence type="ECO:0000256" key="2">
    <source>
        <dbReference type="SAM" id="MobiDB-lite"/>
    </source>
</evidence>
<feature type="compositionally biased region" description="Low complexity" evidence="2">
    <location>
        <begin position="112"/>
        <end position="131"/>
    </location>
</feature>
<dbReference type="InterPro" id="IPR035513">
    <property type="entry name" value="Invertase/methylesterase_inhib"/>
</dbReference>
<reference evidence="5" key="1">
    <citation type="submission" date="2020-06" db="EMBL/GenBank/DDBJ databases">
        <title>WGS assembly of Ceratodon purpureus strain R40.</title>
        <authorList>
            <person name="Carey S.B."/>
            <person name="Jenkins J."/>
            <person name="Shu S."/>
            <person name="Lovell J.T."/>
            <person name="Sreedasyam A."/>
            <person name="Maumus F."/>
            <person name="Tiley G.P."/>
            <person name="Fernandez-Pozo N."/>
            <person name="Barry K."/>
            <person name="Chen C."/>
            <person name="Wang M."/>
            <person name="Lipzen A."/>
            <person name="Daum C."/>
            <person name="Saski C.A."/>
            <person name="Payton A.C."/>
            <person name="Mcbreen J.C."/>
            <person name="Conrad R.E."/>
            <person name="Kollar L.M."/>
            <person name="Olsson S."/>
            <person name="Huttunen S."/>
            <person name="Landis J.B."/>
            <person name="Wickett N.J."/>
            <person name="Johnson M.G."/>
            <person name="Rensing S.A."/>
            <person name="Grimwood J."/>
            <person name="Schmutz J."/>
            <person name="Mcdaniel S.F."/>
        </authorList>
    </citation>
    <scope>NUCLEOTIDE SEQUENCE</scope>
    <source>
        <strain evidence="5">R40</strain>
    </source>
</reference>
<keyword evidence="6" id="KW-1185">Reference proteome</keyword>
<feature type="region of interest" description="Disordered" evidence="2">
    <location>
        <begin position="66"/>
        <end position="140"/>
    </location>
</feature>
<dbReference type="GO" id="GO:0004857">
    <property type="term" value="F:enzyme inhibitor activity"/>
    <property type="evidence" value="ECO:0007669"/>
    <property type="project" value="InterPro"/>
</dbReference>
<dbReference type="EMBL" id="CM026429">
    <property type="protein sequence ID" value="KAG0563792.1"/>
    <property type="molecule type" value="Genomic_DNA"/>
</dbReference>
<gene>
    <name evidence="5" type="ORF">KC19_8G059400</name>
</gene>